<keyword evidence="1" id="KW-1133">Transmembrane helix</keyword>
<gene>
    <name evidence="2" type="ORF">B5M47_02345</name>
</gene>
<dbReference type="EMBL" id="MZGJ01000011">
    <property type="protein sequence ID" value="OQX50979.1"/>
    <property type="molecule type" value="Genomic_DNA"/>
</dbReference>
<name>A0A1W9NY27_UNCC3</name>
<evidence type="ECO:0000313" key="2">
    <source>
        <dbReference type="EMBL" id="OQX50979.1"/>
    </source>
</evidence>
<dbReference type="InterPro" id="IPR043993">
    <property type="entry name" value="T4SS_pilin"/>
</dbReference>
<dbReference type="Proteomes" id="UP000192520">
    <property type="component" value="Unassembled WGS sequence"/>
</dbReference>
<protein>
    <submittedName>
        <fullName evidence="2">Uncharacterized protein</fullName>
    </submittedName>
</protein>
<evidence type="ECO:0000313" key="3">
    <source>
        <dbReference type="Proteomes" id="UP000192520"/>
    </source>
</evidence>
<feature type="transmembrane region" description="Helical" evidence="1">
    <location>
        <begin position="158"/>
        <end position="180"/>
    </location>
</feature>
<evidence type="ECO:0000256" key="1">
    <source>
        <dbReference type="SAM" id="Phobius"/>
    </source>
</evidence>
<sequence>MKKRLLIFQLTIFSIIVVLFSVGPVSAQEWRCEGRTSCDRLTTHELCSKAGCMSVFDDEGKFDRCDGGEFDCNDAFSDSPSYCAQAPGCDAGMCGGNPLCDPFLAKFELLKLIGRFLNYVPYLAIISGGIILIVGGFQYLTAGDNPKNAQKARSTITYAVIGIILSTCLVLAAKILVMVIPGLGKYISV</sequence>
<keyword evidence="1" id="KW-0812">Transmembrane</keyword>
<dbReference type="AlphaFoldDB" id="A0A1W9NY27"/>
<proteinExistence type="predicted"/>
<accession>A0A1W9NY27</accession>
<organism evidence="2 3">
    <name type="scientific">candidate division CPR3 bacterium 4484_211</name>
    <dbReference type="NCBI Taxonomy" id="1968527"/>
    <lineage>
        <taxon>Bacteria</taxon>
        <taxon>Bacteria division CPR3</taxon>
    </lineage>
</organism>
<dbReference type="Pfam" id="PF18895">
    <property type="entry name" value="T4SS_pilin"/>
    <property type="match status" value="1"/>
</dbReference>
<comment type="caution">
    <text evidence="2">The sequence shown here is derived from an EMBL/GenBank/DDBJ whole genome shotgun (WGS) entry which is preliminary data.</text>
</comment>
<feature type="transmembrane region" description="Helical" evidence="1">
    <location>
        <begin position="119"/>
        <end position="137"/>
    </location>
</feature>
<dbReference type="STRING" id="1968527.B5M47_02345"/>
<keyword evidence="1" id="KW-0472">Membrane</keyword>
<reference evidence="3" key="1">
    <citation type="submission" date="2017-03" db="EMBL/GenBank/DDBJ databases">
        <title>Novel pathways for hydrocarbon cycling and metabolic interdependencies in hydrothermal sediment communities.</title>
        <authorList>
            <person name="Dombrowski N."/>
            <person name="Seitz K."/>
            <person name="Teske A."/>
            <person name="Baker B."/>
        </authorList>
    </citation>
    <scope>NUCLEOTIDE SEQUENCE [LARGE SCALE GENOMIC DNA]</scope>
</reference>